<keyword evidence="14" id="KW-0917">Virion maturation</keyword>
<keyword evidence="2" id="KW-1188">Viral release from host cell</keyword>
<keyword evidence="11" id="KW-0229">DNA integration</keyword>
<comment type="caution">
    <text evidence="20">The sequence shown here is derived from an EMBL/GenBank/DDBJ whole genome shotgun (WGS) entry which is preliminary data.</text>
</comment>
<feature type="domain" description="GAG-pre-integrase" evidence="17">
    <location>
        <begin position="273"/>
        <end position="328"/>
    </location>
</feature>
<keyword evidence="7" id="KW-0255">Endonuclease</keyword>
<keyword evidence="6" id="KW-0547">Nucleotide-binding</keyword>
<dbReference type="GO" id="GO:0003964">
    <property type="term" value="F:RNA-directed DNA polymerase activity"/>
    <property type="evidence" value="ECO:0007669"/>
    <property type="project" value="UniProtKB-KW"/>
</dbReference>
<sequence length="596" mass="67168">MEISDLNASLQEIFLVITALKDELWKLKGKALVDNTVTKHTIDLEMLKIDVELITPKLLNNKTTHSTYIKHTQEEVAVLRDLVEHLTTNYPVDHPFESACRSKSVKKTSKRKVWKPTGKCPPKNPTALETKTPKQVVTLVYIRKPRKSKTNAPVSKPKILKSISANNKEPSKYWGSIVFNVPSSSLDECMSSKLFFGTVKFRNDHVAKIMGYGDYQIRNVTISRVYYVEGLGHNLFSVGQFCDSNLEVAFRQHSCFIRNLEGVDLLTGSRGNNLYTLSLGDMMASSPICLLSKASKTKSWLWHRRLSHLNFGAINHLARHGLVRVLMERNSSRLVDDYLDYMGCEVLKQNGVVEMRNRTLIEVARTTLIYAKAPLFLWAKAVATACYTQNRSVIRLRHGKTPYEILHDKLPDLSLFHVFGALCYPTNDSENLGKLQPKADIGIFIAYAPTKKAFRIYNRRTRRIIKTIHVDFDELTVIASEHRSSGPALHEMTPATISSGLVPNPPPSTPFVPPLRNDWDFLFQPMFDELLIPPPSVDHPTPEIIAPIAEVVAPEPAASTGSPFSTTVDQDAPSPSNSHVGRNIAIFNLYILYMFW</sequence>
<evidence type="ECO:0000256" key="4">
    <source>
        <dbReference type="ARBA" id="ARBA00022722"/>
    </source>
</evidence>
<evidence type="ECO:0000256" key="11">
    <source>
        <dbReference type="ARBA" id="ARBA00022908"/>
    </source>
</evidence>
<name>A0ABQ5INU9_9ASTR</name>
<keyword evidence="5" id="KW-0479">Metal-binding</keyword>
<dbReference type="PANTHER" id="PTHR42648">
    <property type="entry name" value="TRANSPOSASE, PUTATIVE-RELATED"/>
    <property type="match status" value="1"/>
</dbReference>
<keyword evidence="8" id="KW-0378">Hydrolase</keyword>
<feature type="region of interest" description="Disordered" evidence="16">
    <location>
        <begin position="556"/>
        <end position="577"/>
    </location>
</feature>
<keyword evidence="4" id="KW-0540">Nuclease</keyword>
<reference evidence="20" key="2">
    <citation type="submission" date="2022-01" db="EMBL/GenBank/DDBJ databases">
        <authorList>
            <person name="Yamashiro T."/>
            <person name="Shiraishi A."/>
            <person name="Satake H."/>
            <person name="Nakayama K."/>
        </authorList>
    </citation>
    <scope>NUCLEOTIDE SEQUENCE</scope>
</reference>
<dbReference type="InterPro" id="IPR012337">
    <property type="entry name" value="RNaseH-like_sf"/>
</dbReference>
<dbReference type="EMBL" id="BQNB010021002">
    <property type="protein sequence ID" value="GJU01852.1"/>
    <property type="molecule type" value="Genomic_DNA"/>
</dbReference>
<evidence type="ECO:0000259" key="17">
    <source>
        <dbReference type="Pfam" id="PF13976"/>
    </source>
</evidence>
<evidence type="ECO:0000256" key="2">
    <source>
        <dbReference type="ARBA" id="ARBA00022612"/>
    </source>
</evidence>
<evidence type="ECO:0000256" key="10">
    <source>
        <dbReference type="ARBA" id="ARBA00022842"/>
    </source>
</evidence>
<evidence type="ECO:0000259" key="19">
    <source>
        <dbReference type="Pfam" id="PF25597"/>
    </source>
</evidence>
<keyword evidence="15" id="KW-0233">DNA recombination</keyword>
<evidence type="ECO:0000256" key="7">
    <source>
        <dbReference type="ARBA" id="ARBA00022759"/>
    </source>
</evidence>
<keyword evidence="10" id="KW-0460">Magnesium</keyword>
<dbReference type="InterPro" id="IPR039537">
    <property type="entry name" value="Retrotran_Ty1/copia-like"/>
</dbReference>
<keyword evidence="12 20" id="KW-0695">RNA-directed DNA polymerase</keyword>
<dbReference type="Proteomes" id="UP001151760">
    <property type="component" value="Unassembled WGS sequence"/>
</dbReference>
<keyword evidence="9" id="KW-0067">ATP-binding</keyword>
<evidence type="ECO:0000256" key="1">
    <source>
        <dbReference type="ARBA" id="ARBA00002180"/>
    </source>
</evidence>
<feature type="domain" description="Retroviral polymerase SH3-like" evidence="19">
    <location>
        <begin position="422"/>
        <end position="477"/>
    </location>
</feature>
<evidence type="ECO:0000256" key="3">
    <source>
        <dbReference type="ARBA" id="ARBA00022670"/>
    </source>
</evidence>
<keyword evidence="13" id="KW-0239">DNA-directed DNA polymerase</keyword>
<evidence type="ECO:0000256" key="15">
    <source>
        <dbReference type="ARBA" id="ARBA00023172"/>
    </source>
</evidence>
<gene>
    <name evidence="20" type="ORF">Tco_1112190</name>
</gene>
<evidence type="ECO:0000313" key="20">
    <source>
        <dbReference type="EMBL" id="GJU01852.1"/>
    </source>
</evidence>
<comment type="function">
    <text evidence="1">The aspartyl protease (PR) mediates the proteolytic cleavages of the Gag and Gag-Pol polyproteins after assembly of the VLP.</text>
</comment>
<keyword evidence="21" id="KW-1185">Reference proteome</keyword>
<evidence type="ECO:0000256" key="12">
    <source>
        <dbReference type="ARBA" id="ARBA00022918"/>
    </source>
</evidence>
<dbReference type="Pfam" id="PF13976">
    <property type="entry name" value="gag_pre-integrs"/>
    <property type="match status" value="1"/>
</dbReference>
<evidence type="ECO:0000256" key="14">
    <source>
        <dbReference type="ARBA" id="ARBA00023113"/>
    </source>
</evidence>
<protein>
    <submittedName>
        <fullName evidence="20">Reverse transcriptase domain-containing protein</fullName>
    </submittedName>
</protein>
<dbReference type="InterPro" id="IPR057670">
    <property type="entry name" value="SH3_retrovirus"/>
</dbReference>
<organism evidence="20 21">
    <name type="scientific">Tanacetum coccineum</name>
    <dbReference type="NCBI Taxonomy" id="301880"/>
    <lineage>
        <taxon>Eukaryota</taxon>
        <taxon>Viridiplantae</taxon>
        <taxon>Streptophyta</taxon>
        <taxon>Embryophyta</taxon>
        <taxon>Tracheophyta</taxon>
        <taxon>Spermatophyta</taxon>
        <taxon>Magnoliopsida</taxon>
        <taxon>eudicotyledons</taxon>
        <taxon>Gunneridae</taxon>
        <taxon>Pentapetalae</taxon>
        <taxon>asterids</taxon>
        <taxon>campanulids</taxon>
        <taxon>Asterales</taxon>
        <taxon>Asteraceae</taxon>
        <taxon>Asteroideae</taxon>
        <taxon>Anthemideae</taxon>
        <taxon>Anthemidinae</taxon>
        <taxon>Tanacetum</taxon>
    </lineage>
</organism>
<evidence type="ECO:0000256" key="6">
    <source>
        <dbReference type="ARBA" id="ARBA00022741"/>
    </source>
</evidence>
<feature type="compositionally biased region" description="Polar residues" evidence="16">
    <location>
        <begin position="559"/>
        <end position="577"/>
    </location>
</feature>
<dbReference type="Pfam" id="PF25597">
    <property type="entry name" value="SH3_retrovirus"/>
    <property type="match status" value="1"/>
</dbReference>
<dbReference type="Pfam" id="PF22936">
    <property type="entry name" value="Pol_BBD"/>
    <property type="match status" value="1"/>
</dbReference>
<dbReference type="SUPFAM" id="SSF53098">
    <property type="entry name" value="Ribonuclease H-like"/>
    <property type="match status" value="1"/>
</dbReference>
<evidence type="ECO:0000259" key="18">
    <source>
        <dbReference type="Pfam" id="PF22936"/>
    </source>
</evidence>
<dbReference type="Gene3D" id="3.30.420.10">
    <property type="entry name" value="Ribonuclease H-like superfamily/Ribonuclease H"/>
    <property type="match status" value="1"/>
</dbReference>
<feature type="domain" description="Retrovirus-related Pol polyprotein from transposon TNT 1-94-like beta-barrel" evidence="18">
    <location>
        <begin position="196"/>
        <end position="244"/>
    </location>
</feature>
<evidence type="ECO:0000256" key="8">
    <source>
        <dbReference type="ARBA" id="ARBA00022801"/>
    </source>
</evidence>
<dbReference type="InterPro" id="IPR036397">
    <property type="entry name" value="RNaseH_sf"/>
</dbReference>
<evidence type="ECO:0000256" key="13">
    <source>
        <dbReference type="ARBA" id="ARBA00022932"/>
    </source>
</evidence>
<evidence type="ECO:0000256" key="16">
    <source>
        <dbReference type="SAM" id="MobiDB-lite"/>
    </source>
</evidence>
<reference evidence="20" key="1">
    <citation type="journal article" date="2022" name="Int. J. Mol. Sci.">
        <title>Draft Genome of Tanacetum Coccineum: Genomic Comparison of Closely Related Tanacetum-Family Plants.</title>
        <authorList>
            <person name="Yamashiro T."/>
            <person name="Shiraishi A."/>
            <person name="Nakayama K."/>
            <person name="Satake H."/>
        </authorList>
    </citation>
    <scope>NUCLEOTIDE SEQUENCE</scope>
</reference>
<dbReference type="InterPro" id="IPR054722">
    <property type="entry name" value="PolX-like_BBD"/>
</dbReference>
<evidence type="ECO:0000313" key="21">
    <source>
        <dbReference type="Proteomes" id="UP001151760"/>
    </source>
</evidence>
<accession>A0ABQ5INU9</accession>
<evidence type="ECO:0000256" key="5">
    <source>
        <dbReference type="ARBA" id="ARBA00022723"/>
    </source>
</evidence>
<dbReference type="InterPro" id="IPR025724">
    <property type="entry name" value="GAG-pre-integrase_dom"/>
</dbReference>
<proteinExistence type="predicted"/>
<keyword evidence="13" id="KW-0548">Nucleotidyltransferase</keyword>
<dbReference type="PANTHER" id="PTHR42648:SF11">
    <property type="entry name" value="TRANSPOSON TY4-P GAG-POL POLYPROTEIN"/>
    <property type="match status" value="1"/>
</dbReference>
<keyword evidence="3" id="KW-0645">Protease</keyword>
<evidence type="ECO:0000256" key="9">
    <source>
        <dbReference type="ARBA" id="ARBA00022840"/>
    </source>
</evidence>
<keyword evidence="13" id="KW-0808">Transferase</keyword>